<evidence type="ECO:0000313" key="3">
    <source>
        <dbReference type="EnsemblMetazoa" id="GPPI001710-PA"/>
    </source>
</evidence>
<feature type="compositionally biased region" description="Basic and acidic residues" evidence="2">
    <location>
        <begin position="1115"/>
        <end position="1128"/>
    </location>
</feature>
<dbReference type="VEuPathDB" id="VectorBase:GPPI001710"/>
<feature type="region of interest" description="Disordered" evidence="2">
    <location>
        <begin position="806"/>
        <end position="841"/>
    </location>
</feature>
<protein>
    <submittedName>
        <fullName evidence="3">Uncharacterized protein</fullName>
    </submittedName>
</protein>
<keyword evidence="4" id="KW-1185">Reference proteome</keyword>
<feature type="region of interest" description="Disordered" evidence="2">
    <location>
        <begin position="868"/>
        <end position="908"/>
    </location>
</feature>
<feature type="region of interest" description="Disordered" evidence="2">
    <location>
        <begin position="1115"/>
        <end position="1136"/>
    </location>
</feature>
<keyword evidence="1" id="KW-0175">Coiled coil</keyword>
<dbReference type="EnsemblMetazoa" id="GPPI001710-RA">
    <property type="protein sequence ID" value="GPPI001710-PA"/>
    <property type="gene ID" value="GPPI001710"/>
</dbReference>
<sequence>MMCFLECGLKLHVNFQRHKFSKKKMPVDENFNYNDINLDWMQDEKVPKVLSPKKCESLLVESGSPPKKCNKTKAGKKRAELAKRIHDTDTLIAQIQQLKKDKQKLEEDFGNFQKSANNVQELYTEANENLNTTRRNLQELEENYKTLHNEMIDQKLGYDQLLDLQEKEKSRPLDYDELVIKYLKIIQRLEESQGSLKWQDNRTSDDLKRYCSNKNLKIPASCSPKKLRVKLKMKKLEKSMQCDLWQQEPSKSHFIESKDQATQCQVELRTQGTQHISTMTTRGTSTSCFIKQRHVGTSFPDPKLQPSVEEILSEFGKWDVTPISPFVDSQMDGENKSYNTIGTCTWLCNIRKQIDYLSTRATTRPLSHQLDEAIKQEVSTPMGSPTPTHVRNVHTLQSDLPSTSKAEQNSTNLTTQEESFKKSALEYLNTTAFDELWQVFGKMIFSLIQPRNVSMPSTFSNTNLNLINNSSMQVPSFNQQEFHNWLRELYENTRRNCNEINNLGLKKTSRSITTESSSQTFEEEVQSCDKMDYGLLKFGNSITGKHSGQQIIKPLPRCNYQKASCSRNVGQQIEVVNDSCFSSSNLKSLDDSNSTTDEEITHLNLSVEQGQAAISSDIRTSSSKNKFDSLTETKIMELFPKAKLNKTEQKILKKLLKKSQKPKKKETRRKLKDAALANELNAVDFLTNLPNFALTSDEKSNDEYEGVFNFSPKPIQDDFVFIKPSNKIRRNAFNKIKELFGDDTETESDEEVEISNEQHKKELKHTCCKEAKICSENENNIQEDHLQRRQDSEEIPSTLVSNKIGRKFQSPIKADGNKESSNNCRKNYKEREESNGELTVDASKCNRTNSLNFAVNSAESTLLSQPLSMSHGENLSPHMPTSVSKANEDESNEAEELGRETSATNSNHNILVEPLRQEISTKKLQENHLFERFCNESTKMKSFPCKSLDNSEKSIFNDRCEQTDGVEESQKLLTNADKTIDSTNCESKGLASFSDSEGVPFINVNRTLEEDLEMSSEDENEIFTINEKSEQYRPITDKIIYRNFQATLDDNSEIETVGKTKEENLKMLQRGFEMSSSVEDCKADIIEEELDEILTNLSGSKHLVNTILDESSRKNEENIKKKEEKQGKNQDANLIPIDNNCNVNEHGKRMSGFDASIATSSPVSNKVANGLKESPESPNFNTFAENELIIDEDYIEIAKERNDSSCSTSSIEEDLNDASILPILDATTCQEMLTDSVCNIVSDILNERCLEADDVSASAKSKKKGRKRKNELELETIVPRKCSARLQAKRLLLENTLNLKSVPVELGKYTTPLKQSNNFRKPTAKRSVKDEAEDLCKKEEIHVQVGFFKEQEKEIITKNNKSEKEIFPKFGFFKEREEQETITKDCTREEIIPLQFGFFKEREEEMLTKHNKRHEKELTLTSGFTKDSKGEINAKDNKREEEIPLKFGFLKGREKEMPTKLGTREEEIACSSTLLAKNVSDSNDVSDEARMEPDDFKKPEEVQYAKTTSFYTAKDSTNISSTSAIDTTFYESPQSPPPLDSSITCPSTILIPLELNAKLRSQISKNKSLIDRLIDCYDQKHFIHINFKSSRKLEKTPDQRVISHLNEYCLSNAFTDSNACELVKRLKNVTSDYKEICSCLIHVAKELPASNIEEKDLPSVIQDMPPSHLSHPLQGFFAVLKHFLNEETEFCNHLIAEIDEILFNCLQNQRISLQGALNLTQLYFLAVSLQENQLDKHPARLFIANCIYYHTLKAIPMILEVLMWYPTVLPPREDRTYDHSDPLITVIKHILMNTKYDMNNKELRGKKLISKLRFEYHFTPFEPKRDDVINNLVEHLKANKADNIDVAFSLLAKRMSPDDTEKRILNSHLLPMANEFYNSVSETKGCDSLVIILLDVISKIVKPFPLRRDIESYLNLFSIFLNLIDRPAIQEAALCAILRLQRFGYVNCYQLIRHYRPMHELNPSTAAMLKTFIYRKPLKFWKTVRFQSKT</sequence>
<evidence type="ECO:0000256" key="1">
    <source>
        <dbReference type="SAM" id="Coils"/>
    </source>
</evidence>
<feature type="compositionally biased region" description="Polar residues" evidence="2">
    <location>
        <begin position="868"/>
        <end position="885"/>
    </location>
</feature>
<proteinExistence type="predicted"/>
<reference evidence="3" key="2">
    <citation type="submission" date="2020-05" db="UniProtKB">
        <authorList>
            <consortium name="EnsemblMetazoa"/>
        </authorList>
    </citation>
    <scope>IDENTIFICATION</scope>
    <source>
        <strain evidence="3">IAEA</strain>
    </source>
</reference>
<evidence type="ECO:0000313" key="4">
    <source>
        <dbReference type="Proteomes" id="UP000092460"/>
    </source>
</evidence>
<reference evidence="4" key="1">
    <citation type="submission" date="2015-01" db="EMBL/GenBank/DDBJ databases">
        <authorList>
            <person name="Aksoy S."/>
            <person name="Warren W."/>
            <person name="Wilson R.K."/>
        </authorList>
    </citation>
    <scope>NUCLEOTIDE SEQUENCE [LARGE SCALE GENOMIC DNA]</scope>
    <source>
        <strain evidence="4">IAEA</strain>
    </source>
</reference>
<feature type="coiled-coil region" evidence="1">
    <location>
        <begin position="88"/>
        <end position="157"/>
    </location>
</feature>
<organism evidence="3 4">
    <name type="scientific">Glossina palpalis gambiensis</name>
    <dbReference type="NCBI Taxonomy" id="67801"/>
    <lineage>
        <taxon>Eukaryota</taxon>
        <taxon>Metazoa</taxon>
        <taxon>Ecdysozoa</taxon>
        <taxon>Arthropoda</taxon>
        <taxon>Hexapoda</taxon>
        <taxon>Insecta</taxon>
        <taxon>Pterygota</taxon>
        <taxon>Neoptera</taxon>
        <taxon>Endopterygota</taxon>
        <taxon>Diptera</taxon>
        <taxon>Brachycera</taxon>
        <taxon>Muscomorpha</taxon>
        <taxon>Hippoboscoidea</taxon>
        <taxon>Glossinidae</taxon>
        <taxon>Glossina</taxon>
    </lineage>
</organism>
<accession>A0A1B0AMC9</accession>
<evidence type="ECO:0000256" key="2">
    <source>
        <dbReference type="SAM" id="MobiDB-lite"/>
    </source>
</evidence>
<dbReference type="Proteomes" id="UP000092460">
    <property type="component" value="Unassembled WGS sequence"/>
</dbReference>
<dbReference type="EMBL" id="JXJN01000389">
    <property type="status" value="NOT_ANNOTATED_CDS"/>
    <property type="molecule type" value="Genomic_DNA"/>
</dbReference>
<dbReference type="STRING" id="67801.A0A1B0AMC9"/>
<name>A0A1B0AMC9_9MUSC</name>